<dbReference type="EMBL" id="JBFMIA010000008">
    <property type="protein sequence ID" value="MEW9502189.1"/>
    <property type="molecule type" value="Genomic_DNA"/>
</dbReference>
<organism evidence="1 2">
    <name type="scientific">Jeotgalibacillus marinus</name>
    <dbReference type="NCBI Taxonomy" id="86667"/>
    <lineage>
        <taxon>Bacteria</taxon>
        <taxon>Bacillati</taxon>
        <taxon>Bacillota</taxon>
        <taxon>Bacilli</taxon>
        <taxon>Bacillales</taxon>
        <taxon>Caryophanaceae</taxon>
        <taxon>Jeotgalibacillus</taxon>
    </lineage>
</organism>
<accession>A0ABV3Q5J1</accession>
<gene>
    <name evidence="1" type="ORF">AB1471_10320</name>
</gene>
<protein>
    <submittedName>
        <fullName evidence="1">Uncharacterized protein</fullName>
    </submittedName>
</protein>
<comment type="caution">
    <text evidence="1">The sequence shown here is derived from an EMBL/GenBank/DDBJ whole genome shotgun (WGS) entry which is preliminary data.</text>
</comment>
<name>A0ABV3Q5J1_9BACL</name>
<proteinExistence type="predicted"/>
<evidence type="ECO:0000313" key="1">
    <source>
        <dbReference type="EMBL" id="MEW9502189.1"/>
    </source>
</evidence>
<dbReference type="RefSeq" id="WP_367779679.1">
    <property type="nucleotide sequence ID" value="NZ_JBFMIA010000008.1"/>
</dbReference>
<sequence>MLTGIGVKWLKKDDIGTIPASSDRSLITVQWVFFVDYNIQLSIRMYASNN</sequence>
<dbReference type="Proteomes" id="UP001556040">
    <property type="component" value="Unassembled WGS sequence"/>
</dbReference>
<evidence type="ECO:0000313" key="2">
    <source>
        <dbReference type="Proteomes" id="UP001556040"/>
    </source>
</evidence>
<keyword evidence="2" id="KW-1185">Reference proteome</keyword>
<reference evidence="1 2" key="1">
    <citation type="journal article" date="1979" name="Int. J. Syst. Evol. Microbiol.">
        <title>Bacillus globisporus subsp. marinus subsp. nov.</title>
        <authorList>
            <person name="Liu H."/>
        </authorList>
    </citation>
    <scope>NUCLEOTIDE SEQUENCE [LARGE SCALE GENOMIC DNA]</scope>
    <source>
        <strain evidence="1 2">DSM 1297</strain>
    </source>
</reference>